<keyword evidence="3" id="KW-1185">Reference proteome</keyword>
<dbReference type="InParanoid" id="A0A2T3A1A5"/>
<dbReference type="EMBL" id="KZ678514">
    <property type="protein sequence ID" value="PSR80943.1"/>
    <property type="molecule type" value="Genomic_DNA"/>
</dbReference>
<keyword evidence="1" id="KW-0472">Membrane</keyword>
<gene>
    <name evidence="2" type="ORF">BD289DRAFT_51517</name>
</gene>
<feature type="transmembrane region" description="Helical" evidence="1">
    <location>
        <begin position="32"/>
        <end position="49"/>
    </location>
</feature>
<keyword evidence="1" id="KW-0812">Transmembrane</keyword>
<evidence type="ECO:0000313" key="2">
    <source>
        <dbReference type="EMBL" id="PSR80943.1"/>
    </source>
</evidence>
<name>A0A2T3A1A5_9PEZI</name>
<organism evidence="2 3">
    <name type="scientific">Coniella lustricola</name>
    <dbReference type="NCBI Taxonomy" id="2025994"/>
    <lineage>
        <taxon>Eukaryota</taxon>
        <taxon>Fungi</taxon>
        <taxon>Dikarya</taxon>
        <taxon>Ascomycota</taxon>
        <taxon>Pezizomycotina</taxon>
        <taxon>Sordariomycetes</taxon>
        <taxon>Sordariomycetidae</taxon>
        <taxon>Diaporthales</taxon>
        <taxon>Schizoparmaceae</taxon>
        <taxon>Coniella</taxon>
    </lineage>
</organism>
<sequence>MPSGTMAAGRWAGRPACRACHRHLALFHPRDFSRLFFVCLSLLCLSGYSRCYSLGLRHWPLWRLKKKKKFFVAVVLIFNGKHISVRCLIDLLHHYAQYRT</sequence>
<reference evidence="2 3" key="1">
    <citation type="journal article" date="2018" name="Mycol. Prog.">
        <title>Coniella lustricola, a new species from submerged detritus.</title>
        <authorList>
            <person name="Raudabaugh D.B."/>
            <person name="Iturriaga T."/>
            <person name="Carver A."/>
            <person name="Mondo S."/>
            <person name="Pangilinan J."/>
            <person name="Lipzen A."/>
            <person name="He G."/>
            <person name="Amirebrahimi M."/>
            <person name="Grigoriev I.V."/>
            <person name="Miller A.N."/>
        </authorList>
    </citation>
    <scope>NUCLEOTIDE SEQUENCE [LARGE SCALE GENOMIC DNA]</scope>
    <source>
        <strain evidence="2 3">B22-T-1</strain>
    </source>
</reference>
<protein>
    <submittedName>
        <fullName evidence="2">Uncharacterized protein</fullName>
    </submittedName>
</protein>
<proteinExistence type="predicted"/>
<dbReference type="AlphaFoldDB" id="A0A2T3A1A5"/>
<dbReference type="Proteomes" id="UP000241462">
    <property type="component" value="Unassembled WGS sequence"/>
</dbReference>
<accession>A0A2T3A1A5</accession>
<evidence type="ECO:0000256" key="1">
    <source>
        <dbReference type="SAM" id="Phobius"/>
    </source>
</evidence>
<evidence type="ECO:0000313" key="3">
    <source>
        <dbReference type="Proteomes" id="UP000241462"/>
    </source>
</evidence>
<keyword evidence="1" id="KW-1133">Transmembrane helix</keyword>
<feature type="transmembrane region" description="Helical" evidence="1">
    <location>
        <begin position="70"/>
        <end position="92"/>
    </location>
</feature>